<evidence type="ECO:0000259" key="2">
    <source>
        <dbReference type="Pfam" id="PF03478"/>
    </source>
</evidence>
<feature type="compositionally biased region" description="Polar residues" evidence="1">
    <location>
        <begin position="11"/>
        <end position="22"/>
    </location>
</feature>
<reference evidence="3" key="1">
    <citation type="submission" date="2020-06" db="EMBL/GenBank/DDBJ databases">
        <authorList>
            <person name="Li T."/>
            <person name="Hu X."/>
            <person name="Zhang T."/>
            <person name="Song X."/>
            <person name="Zhang H."/>
            <person name="Dai N."/>
            <person name="Sheng W."/>
            <person name="Hou X."/>
            <person name="Wei L."/>
        </authorList>
    </citation>
    <scope>NUCLEOTIDE SEQUENCE</scope>
    <source>
        <strain evidence="3">KEN1</strain>
        <tissue evidence="3">Leaf</tissue>
    </source>
</reference>
<dbReference type="InterPro" id="IPR005174">
    <property type="entry name" value="KIB1-4_b-propeller"/>
</dbReference>
<dbReference type="PANTHER" id="PTHR33127">
    <property type="entry name" value="TRANSMEMBRANE PROTEIN"/>
    <property type="match status" value="1"/>
</dbReference>
<dbReference type="PANTHER" id="PTHR33127:SF84">
    <property type="entry name" value="DUF295 DOMAIN-CONTAINING PROTEIN"/>
    <property type="match status" value="1"/>
</dbReference>
<feature type="region of interest" description="Disordered" evidence="1">
    <location>
        <begin position="1"/>
        <end position="28"/>
    </location>
</feature>
<dbReference type="EMBL" id="JACGWN010000008">
    <property type="protein sequence ID" value="KAL0438981.1"/>
    <property type="molecule type" value="Genomic_DNA"/>
</dbReference>
<reference evidence="3" key="2">
    <citation type="journal article" date="2024" name="Plant">
        <title>Genomic evolution and insights into agronomic trait innovations of Sesamum species.</title>
        <authorList>
            <person name="Miao H."/>
            <person name="Wang L."/>
            <person name="Qu L."/>
            <person name="Liu H."/>
            <person name="Sun Y."/>
            <person name="Le M."/>
            <person name="Wang Q."/>
            <person name="Wei S."/>
            <person name="Zheng Y."/>
            <person name="Lin W."/>
            <person name="Duan Y."/>
            <person name="Cao H."/>
            <person name="Xiong S."/>
            <person name="Wang X."/>
            <person name="Wei L."/>
            <person name="Li C."/>
            <person name="Ma Q."/>
            <person name="Ju M."/>
            <person name="Zhao R."/>
            <person name="Li G."/>
            <person name="Mu C."/>
            <person name="Tian Q."/>
            <person name="Mei H."/>
            <person name="Zhang T."/>
            <person name="Gao T."/>
            <person name="Zhang H."/>
        </authorList>
    </citation>
    <scope>NUCLEOTIDE SEQUENCE</scope>
    <source>
        <strain evidence="3">KEN1</strain>
    </source>
</reference>
<comment type="caution">
    <text evidence="3">The sequence shown here is derived from an EMBL/GenBank/DDBJ whole genome shotgun (WGS) entry which is preliminary data.</text>
</comment>
<proteinExistence type="predicted"/>
<accession>A0AAW2WCG9</accession>
<feature type="compositionally biased region" description="Basic residues" evidence="1">
    <location>
        <begin position="1"/>
        <end position="10"/>
    </location>
</feature>
<gene>
    <name evidence="3" type="ORF">Slati_2381100</name>
</gene>
<dbReference type="Pfam" id="PF03478">
    <property type="entry name" value="Beta-prop_KIB1-4"/>
    <property type="match status" value="1"/>
</dbReference>
<evidence type="ECO:0000256" key="1">
    <source>
        <dbReference type="SAM" id="MobiDB-lite"/>
    </source>
</evidence>
<organism evidence="3">
    <name type="scientific">Sesamum latifolium</name>
    <dbReference type="NCBI Taxonomy" id="2727402"/>
    <lineage>
        <taxon>Eukaryota</taxon>
        <taxon>Viridiplantae</taxon>
        <taxon>Streptophyta</taxon>
        <taxon>Embryophyta</taxon>
        <taxon>Tracheophyta</taxon>
        <taxon>Spermatophyta</taxon>
        <taxon>Magnoliopsida</taxon>
        <taxon>eudicotyledons</taxon>
        <taxon>Gunneridae</taxon>
        <taxon>Pentapetalae</taxon>
        <taxon>asterids</taxon>
        <taxon>lamiids</taxon>
        <taxon>Lamiales</taxon>
        <taxon>Pedaliaceae</taxon>
        <taxon>Sesamum</taxon>
    </lineage>
</organism>
<name>A0AAW2WCG9_9LAMI</name>
<sequence length="545" mass="62067">MAHKTAKKIRNQSSSGKQTSPNPKLWPNLPRQLIGMLAREPNLMQNITSFGGVIKSWRSASRHRYSNDGNAQAWWPQLVEITGKKCTEHQKSGRQHTIEISFHEEYSYCYYKRRSYKKWYPGIYFKGHSHGELVVMGENTADLYLWEPARRCYRYLPAWDCNLAFKMCTVSSSTDDRKACNVLVLTGACSPAFAFFRWGKREKAWTIQDCTIKEPYAPSQNMQFINAIGFQGKFYALSLQGSLAVIEDTDSCFRITAIGGSRAVPSKVSRQFREYLVESCKEILLVFLISRKSIDHVEDVEVFRLDIPKLSWVKVENLGDRTLFLEDECCMGVTAGQVGCKKNCIYFSHHRVYGQWWIFDMESGSISPAKIQESLMWSEPILDLERNSKVIENCNSWLEDCVVSASKILHDFLDAVTSQGCSSSPPTEWRAADHEGVKVNFDASVDHSRNGASEMQSMATHWLISWQSIYASSLAGPDARLRVIASMLCTIKSTMDDFLGLGSSPPKWCYIVYSTNRVMTCGERILMRDLGEEGNRLEGERNRKC</sequence>
<protein>
    <recommendedName>
        <fullName evidence="2">KIB1-4 beta-propeller domain-containing protein</fullName>
    </recommendedName>
</protein>
<dbReference type="AlphaFoldDB" id="A0AAW2WCG9"/>
<evidence type="ECO:0000313" key="3">
    <source>
        <dbReference type="EMBL" id="KAL0438981.1"/>
    </source>
</evidence>
<feature type="domain" description="KIB1-4 beta-propeller" evidence="2">
    <location>
        <begin position="123"/>
        <end position="349"/>
    </location>
</feature>